<comment type="caution">
    <text evidence="1">The sequence shown here is derived from an EMBL/GenBank/DDBJ whole genome shotgun (WGS) entry which is preliminary data.</text>
</comment>
<accession>A0ABR9QX52</accession>
<organism evidence="1 2">
    <name type="scientific">Gallibacter intestinalis</name>
    <dbReference type="NCBI Taxonomy" id="2779356"/>
    <lineage>
        <taxon>Bacteria</taxon>
        <taxon>Bacillati</taxon>
        <taxon>Bacillota</taxon>
        <taxon>Clostridia</taxon>
        <taxon>Eubacteriales</taxon>
        <taxon>Eubacteriaceae</taxon>
        <taxon>Gallibacter</taxon>
    </lineage>
</organism>
<sequence length="269" mass="31141">MVTIDSKCEIIEKISAYASKDSEWNNRWEKSPIPIQINKRKNGIVFGIQDHIRAMVYSMFSSNRCWSGLEKEIDEETGKIRALDKIFYDYDVDFIKEYNNDEVKNAICDKHFGNRRIKEQVEALKSNIEWLVVIDNKVGIDKYYKELIANEINYIDGMITLIDYLAPKFKEMGVALTAEYLRNAGYDIAKPDIHLKRIMGSERLGWSLRKEAQDYEAIYIVNDISANMNCSNAWIDYVLWSYCAKGHLNICKKNPNCGKCVIKAGCNKI</sequence>
<evidence type="ECO:0000313" key="1">
    <source>
        <dbReference type="EMBL" id="MBE5035467.1"/>
    </source>
</evidence>
<reference evidence="1 2" key="1">
    <citation type="submission" date="2020-10" db="EMBL/GenBank/DDBJ databases">
        <title>ChiBAC.</title>
        <authorList>
            <person name="Zenner C."/>
            <person name="Hitch T.C.A."/>
            <person name="Clavel T."/>
        </authorList>
    </citation>
    <scope>NUCLEOTIDE SEQUENCE [LARGE SCALE GENOMIC DNA]</scope>
    <source>
        <strain evidence="1 2">DSM 108706</strain>
    </source>
</reference>
<dbReference type="RefSeq" id="WP_226385114.1">
    <property type="nucleotide sequence ID" value="NZ_JADCKA010000005.1"/>
</dbReference>
<name>A0ABR9QX52_9FIRM</name>
<gene>
    <name evidence="1" type="ORF">INF20_04115</name>
</gene>
<evidence type="ECO:0000313" key="2">
    <source>
        <dbReference type="Proteomes" id="UP001516588"/>
    </source>
</evidence>
<dbReference type="Proteomes" id="UP001516588">
    <property type="component" value="Unassembled WGS sequence"/>
</dbReference>
<dbReference type="EMBL" id="JADCKA010000005">
    <property type="protein sequence ID" value="MBE5035467.1"/>
    <property type="molecule type" value="Genomic_DNA"/>
</dbReference>
<evidence type="ECO:0008006" key="3">
    <source>
        <dbReference type="Google" id="ProtNLM"/>
    </source>
</evidence>
<proteinExistence type="predicted"/>
<protein>
    <recommendedName>
        <fullName evidence="3">HhH-GPD domain-containing protein</fullName>
    </recommendedName>
</protein>
<dbReference type="Gene3D" id="1.10.1670.10">
    <property type="entry name" value="Helix-hairpin-Helix base-excision DNA repair enzymes (C-terminal)"/>
    <property type="match status" value="1"/>
</dbReference>
<dbReference type="InterPro" id="IPR023170">
    <property type="entry name" value="HhH_base_excis_C"/>
</dbReference>
<keyword evidence="2" id="KW-1185">Reference proteome</keyword>